<gene>
    <name evidence="1" type="ORF">OC680_00190</name>
</gene>
<organism evidence="1 2">
    <name type="scientific">Candidatus Phytoplasma melaleucae</name>
    <dbReference type="NCBI Taxonomy" id="2982630"/>
    <lineage>
        <taxon>Bacteria</taxon>
        <taxon>Bacillati</taxon>
        <taxon>Mycoplasmatota</taxon>
        <taxon>Mollicutes</taxon>
        <taxon>Acholeplasmatales</taxon>
        <taxon>Acholeplasmataceae</taxon>
        <taxon>Candidatus Phytoplasma</taxon>
    </lineage>
</organism>
<accession>A0ABT9DFE2</accession>
<dbReference type="EMBL" id="JAOSID010000001">
    <property type="protein sequence ID" value="MDO8167905.1"/>
    <property type="molecule type" value="Genomic_DNA"/>
</dbReference>
<dbReference type="Proteomes" id="UP001172036">
    <property type="component" value="Unassembled WGS sequence"/>
</dbReference>
<proteinExistence type="predicted"/>
<sequence>MNLITNKNDSVQDEFLVHNIKAVVQVRYLKQCNQVQREWFSHDIEISIKDKNYFFKKLFLIFDHIDNDNPEFFLQPGQMINIIYGKLTQFSPDNSLKNENYLLIVYKFKHLSDKTN</sequence>
<evidence type="ECO:0000313" key="2">
    <source>
        <dbReference type="Proteomes" id="UP001172036"/>
    </source>
</evidence>
<keyword evidence="2" id="KW-1185">Reference proteome</keyword>
<dbReference type="RefSeq" id="WP_304515107.1">
    <property type="nucleotide sequence ID" value="NZ_JAOSID010000001.1"/>
</dbReference>
<reference evidence="1 2" key="1">
    <citation type="journal article" date="2023" name="Int. J. Syst. Evol. Microbiol.">
        <title>The observation of taxonomic boundaries for the 16SrII and 16SrXXV phytoplasmas using genome-based delimitation.</title>
        <authorList>
            <person name="Rodrigues Jardim B."/>
            <person name="Tran-Nguyen L.T.T."/>
            <person name="Gambley C."/>
            <person name="Al-Sadi A.M."/>
            <person name="Al-Subhi A.M."/>
            <person name="Foissac X."/>
            <person name="Salar P."/>
            <person name="Cai H."/>
            <person name="Yang J.Y."/>
            <person name="Davis R."/>
            <person name="Jones L."/>
            <person name="Rodoni B."/>
            <person name="Constable F.E."/>
        </authorList>
    </citation>
    <scope>NUCLEOTIDE SEQUENCE [LARGE SCALE GENOMIC DNA]</scope>
    <source>
        <strain evidence="1">BAWM-155c</strain>
    </source>
</reference>
<comment type="caution">
    <text evidence="1">The sequence shown here is derived from an EMBL/GenBank/DDBJ whole genome shotgun (WGS) entry which is preliminary data.</text>
</comment>
<name>A0ABT9DFE2_9MOLU</name>
<evidence type="ECO:0000313" key="1">
    <source>
        <dbReference type="EMBL" id="MDO8167905.1"/>
    </source>
</evidence>
<protein>
    <submittedName>
        <fullName evidence="1">Uncharacterized protein</fullName>
    </submittedName>
</protein>